<accession>A0AA39NF02</accession>
<dbReference type="EMBL" id="JAUEPS010000006">
    <property type="protein sequence ID" value="KAK0464405.1"/>
    <property type="molecule type" value="Genomic_DNA"/>
</dbReference>
<dbReference type="Proteomes" id="UP001175211">
    <property type="component" value="Unassembled WGS sequence"/>
</dbReference>
<keyword evidence="3" id="KW-1185">Reference proteome</keyword>
<dbReference type="GeneID" id="85349038"/>
<gene>
    <name evidence="2" type="ORF">EV420DRAFT_1040538</name>
</gene>
<sequence length="101" mass="11320">MVWPVWSALLGSRLALRIAYSGAAHPSAKRRQDEYTGQSLIHRSGSYGDIHGRTLLSTEYISSNVRNNETIKETLLPSDERPRLRASAPPYPLFTSSKCLF</sequence>
<keyword evidence="1" id="KW-0732">Signal</keyword>
<reference evidence="2" key="1">
    <citation type="submission" date="2023-06" db="EMBL/GenBank/DDBJ databases">
        <authorList>
            <consortium name="Lawrence Berkeley National Laboratory"/>
            <person name="Ahrendt S."/>
            <person name="Sahu N."/>
            <person name="Indic B."/>
            <person name="Wong-Bajracharya J."/>
            <person name="Merenyi Z."/>
            <person name="Ke H.-M."/>
            <person name="Monk M."/>
            <person name="Kocsube S."/>
            <person name="Drula E."/>
            <person name="Lipzen A."/>
            <person name="Balint B."/>
            <person name="Henrissat B."/>
            <person name="Andreopoulos B."/>
            <person name="Martin F.M."/>
            <person name="Harder C.B."/>
            <person name="Rigling D."/>
            <person name="Ford K.L."/>
            <person name="Foster G.D."/>
            <person name="Pangilinan J."/>
            <person name="Papanicolaou A."/>
            <person name="Barry K."/>
            <person name="LaButti K."/>
            <person name="Viragh M."/>
            <person name="Koriabine M."/>
            <person name="Yan M."/>
            <person name="Riley R."/>
            <person name="Champramary S."/>
            <person name="Plett K.L."/>
            <person name="Tsai I.J."/>
            <person name="Slot J."/>
            <person name="Sipos G."/>
            <person name="Plett J."/>
            <person name="Nagy L.G."/>
            <person name="Grigoriev I.V."/>
        </authorList>
    </citation>
    <scope>NUCLEOTIDE SEQUENCE</scope>
    <source>
        <strain evidence="2">CCBAS 213</strain>
    </source>
</reference>
<evidence type="ECO:0000313" key="3">
    <source>
        <dbReference type="Proteomes" id="UP001175211"/>
    </source>
</evidence>
<evidence type="ECO:0008006" key="4">
    <source>
        <dbReference type="Google" id="ProtNLM"/>
    </source>
</evidence>
<dbReference type="AlphaFoldDB" id="A0AA39NF02"/>
<evidence type="ECO:0000256" key="1">
    <source>
        <dbReference type="SAM" id="SignalP"/>
    </source>
</evidence>
<proteinExistence type="predicted"/>
<protein>
    <recommendedName>
        <fullName evidence="4">Secreted protein</fullName>
    </recommendedName>
</protein>
<feature type="signal peptide" evidence="1">
    <location>
        <begin position="1"/>
        <end position="23"/>
    </location>
</feature>
<organism evidence="2 3">
    <name type="scientific">Armillaria tabescens</name>
    <name type="common">Ringless honey mushroom</name>
    <name type="synonym">Agaricus tabescens</name>
    <dbReference type="NCBI Taxonomy" id="1929756"/>
    <lineage>
        <taxon>Eukaryota</taxon>
        <taxon>Fungi</taxon>
        <taxon>Dikarya</taxon>
        <taxon>Basidiomycota</taxon>
        <taxon>Agaricomycotina</taxon>
        <taxon>Agaricomycetes</taxon>
        <taxon>Agaricomycetidae</taxon>
        <taxon>Agaricales</taxon>
        <taxon>Marasmiineae</taxon>
        <taxon>Physalacriaceae</taxon>
        <taxon>Desarmillaria</taxon>
    </lineage>
</organism>
<name>A0AA39NF02_ARMTA</name>
<comment type="caution">
    <text evidence="2">The sequence shown here is derived from an EMBL/GenBank/DDBJ whole genome shotgun (WGS) entry which is preliminary data.</text>
</comment>
<feature type="chain" id="PRO_5041453499" description="Secreted protein" evidence="1">
    <location>
        <begin position="24"/>
        <end position="101"/>
    </location>
</feature>
<evidence type="ECO:0000313" key="2">
    <source>
        <dbReference type="EMBL" id="KAK0464405.1"/>
    </source>
</evidence>
<dbReference type="RefSeq" id="XP_060335526.1">
    <property type="nucleotide sequence ID" value="XM_060465490.1"/>
</dbReference>